<name>A0ABD2MQP7_9CUCU</name>
<dbReference type="EMBL" id="JABFTP020000021">
    <property type="protein sequence ID" value="KAL3268678.1"/>
    <property type="molecule type" value="Genomic_DNA"/>
</dbReference>
<gene>
    <name evidence="1" type="ORF">HHI36_007781</name>
</gene>
<reference evidence="1 2" key="1">
    <citation type="journal article" date="2021" name="BMC Biol.">
        <title>Horizontally acquired antibacterial genes associated with adaptive radiation of ladybird beetles.</title>
        <authorList>
            <person name="Li H.S."/>
            <person name="Tang X.F."/>
            <person name="Huang Y.H."/>
            <person name="Xu Z.Y."/>
            <person name="Chen M.L."/>
            <person name="Du X.Y."/>
            <person name="Qiu B.Y."/>
            <person name="Chen P.T."/>
            <person name="Zhang W."/>
            <person name="Slipinski A."/>
            <person name="Escalona H.E."/>
            <person name="Waterhouse R.M."/>
            <person name="Zwick A."/>
            <person name="Pang H."/>
        </authorList>
    </citation>
    <scope>NUCLEOTIDE SEQUENCE [LARGE SCALE GENOMIC DNA]</scope>
    <source>
        <strain evidence="1">SYSU2018</strain>
    </source>
</reference>
<dbReference type="AlphaFoldDB" id="A0ABD2MQP7"/>
<dbReference type="Proteomes" id="UP001516400">
    <property type="component" value="Unassembled WGS sequence"/>
</dbReference>
<accession>A0ABD2MQP7</accession>
<comment type="caution">
    <text evidence="1">The sequence shown here is derived from an EMBL/GenBank/DDBJ whole genome shotgun (WGS) entry which is preliminary data.</text>
</comment>
<proteinExistence type="predicted"/>
<evidence type="ECO:0000313" key="1">
    <source>
        <dbReference type="EMBL" id="KAL3268678.1"/>
    </source>
</evidence>
<organism evidence="1 2">
    <name type="scientific">Cryptolaemus montrouzieri</name>
    <dbReference type="NCBI Taxonomy" id="559131"/>
    <lineage>
        <taxon>Eukaryota</taxon>
        <taxon>Metazoa</taxon>
        <taxon>Ecdysozoa</taxon>
        <taxon>Arthropoda</taxon>
        <taxon>Hexapoda</taxon>
        <taxon>Insecta</taxon>
        <taxon>Pterygota</taxon>
        <taxon>Neoptera</taxon>
        <taxon>Endopterygota</taxon>
        <taxon>Coleoptera</taxon>
        <taxon>Polyphaga</taxon>
        <taxon>Cucujiformia</taxon>
        <taxon>Coccinelloidea</taxon>
        <taxon>Coccinellidae</taxon>
        <taxon>Scymninae</taxon>
        <taxon>Scymnini</taxon>
        <taxon>Cryptolaemus</taxon>
    </lineage>
</organism>
<sequence>MNLDETAKSDFYKNEIEKSENDYEKVWRVVNQASDSTYSKTENIKVANTQGLVLTENKDVADCFNNFFSNVGAEMDGKIELCDRKLPQKRNRYSIFLNPVTKKKVISIITCLKSGSSLGSDNIFARLIKICHTQKDPSKYRQITLLVNS</sequence>
<protein>
    <submittedName>
        <fullName evidence="1">Uncharacterized protein</fullName>
    </submittedName>
</protein>
<keyword evidence="2" id="KW-1185">Reference proteome</keyword>
<evidence type="ECO:0000313" key="2">
    <source>
        <dbReference type="Proteomes" id="UP001516400"/>
    </source>
</evidence>